<keyword evidence="2" id="KW-0472">Membrane</keyword>
<keyword evidence="2" id="KW-0812">Transmembrane</keyword>
<feature type="transmembrane region" description="Helical" evidence="2">
    <location>
        <begin position="78"/>
        <end position="100"/>
    </location>
</feature>
<evidence type="ECO:0008006" key="5">
    <source>
        <dbReference type="Google" id="ProtNLM"/>
    </source>
</evidence>
<accession>A0ABR0SC21</accession>
<feature type="compositionally biased region" description="Low complexity" evidence="1">
    <location>
        <begin position="40"/>
        <end position="57"/>
    </location>
</feature>
<name>A0ABR0SC21_9HYPO</name>
<reference evidence="3 4" key="1">
    <citation type="submission" date="2024-01" db="EMBL/GenBank/DDBJ databases">
        <title>Complete genome of Cladobotryum mycophilum ATHUM6906.</title>
        <authorList>
            <person name="Christinaki A.C."/>
            <person name="Myridakis A.I."/>
            <person name="Kouvelis V.N."/>
        </authorList>
    </citation>
    <scope>NUCLEOTIDE SEQUENCE [LARGE SCALE GENOMIC DNA]</scope>
    <source>
        <strain evidence="3 4">ATHUM6906</strain>
    </source>
</reference>
<comment type="caution">
    <text evidence="3">The sequence shown here is derived from an EMBL/GenBank/DDBJ whole genome shotgun (WGS) entry which is preliminary data.</text>
</comment>
<keyword evidence="4" id="KW-1185">Reference proteome</keyword>
<dbReference type="EMBL" id="JAVFKD010000014">
    <property type="protein sequence ID" value="KAK5989727.1"/>
    <property type="molecule type" value="Genomic_DNA"/>
</dbReference>
<dbReference type="Proteomes" id="UP001338125">
    <property type="component" value="Unassembled WGS sequence"/>
</dbReference>
<protein>
    <recommendedName>
        <fullName evidence="5">Mid2 domain-containing protein</fullName>
    </recommendedName>
</protein>
<feature type="region of interest" description="Disordered" evidence="1">
    <location>
        <begin position="135"/>
        <end position="186"/>
    </location>
</feature>
<organism evidence="3 4">
    <name type="scientific">Cladobotryum mycophilum</name>
    <dbReference type="NCBI Taxonomy" id="491253"/>
    <lineage>
        <taxon>Eukaryota</taxon>
        <taxon>Fungi</taxon>
        <taxon>Dikarya</taxon>
        <taxon>Ascomycota</taxon>
        <taxon>Pezizomycotina</taxon>
        <taxon>Sordariomycetes</taxon>
        <taxon>Hypocreomycetidae</taxon>
        <taxon>Hypocreales</taxon>
        <taxon>Hypocreaceae</taxon>
        <taxon>Cladobotryum</taxon>
    </lineage>
</organism>
<evidence type="ECO:0000256" key="2">
    <source>
        <dbReference type="SAM" id="Phobius"/>
    </source>
</evidence>
<feature type="region of interest" description="Disordered" evidence="1">
    <location>
        <begin position="40"/>
        <end position="71"/>
    </location>
</feature>
<gene>
    <name evidence="3" type="ORF">PT974_07986</name>
</gene>
<proteinExistence type="predicted"/>
<evidence type="ECO:0000256" key="1">
    <source>
        <dbReference type="SAM" id="MobiDB-lite"/>
    </source>
</evidence>
<evidence type="ECO:0000313" key="4">
    <source>
        <dbReference type="Proteomes" id="UP001338125"/>
    </source>
</evidence>
<keyword evidence="2" id="KW-1133">Transmembrane helix</keyword>
<sequence length="186" mass="20454">MLLPETTPAPVADSLEIRQAFRVVTQTLIRQSTTITTTLTLGSEIPTSSPAPLTTPTAAPPPPAAHHHHHPHLTGGQVAGILCGVIGLVVILLIVGIFYINTSRLPITYEPEKDNKSQRTNPSSYRYVEEIYYTSRKKKKRRSSSSVEPLQRPPPVVERVPGGPKFPTYRALPISNPRNPQAWRVG</sequence>
<evidence type="ECO:0000313" key="3">
    <source>
        <dbReference type="EMBL" id="KAK5989727.1"/>
    </source>
</evidence>